<comment type="catalytic activity">
    <reaction evidence="20">
        <text>5,6-dihydrouridine(47) in tRNA + NADP(+) = uridine(47) in tRNA + NADPH + H(+)</text>
        <dbReference type="Rhea" id="RHEA:53360"/>
        <dbReference type="Rhea" id="RHEA-COMP:13539"/>
        <dbReference type="Rhea" id="RHEA-COMP:13540"/>
        <dbReference type="ChEBI" id="CHEBI:15378"/>
        <dbReference type="ChEBI" id="CHEBI:57783"/>
        <dbReference type="ChEBI" id="CHEBI:58349"/>
        <dbReference type="ChEBI" id="CHEBI:65315"/>
        <dbReference type="ChEBI" id="CHEBI:74443"/>
        <dbReference type="EC" id="1.3.1.89"/>
    </reaction>
    <physiologicalReaction direction="right-to-left" evidence="20">
        <dbReference type="Rhea" id="RHEA:53362"/>
    </physiologicalReaction>
</comment>
<comment type="catalytic activity">
    <reaction evidence="17">
        <text>5,6-dihydrouridine(47) in tRNA + NAD(+) = uridine(47) in tRNA + NADH + H(+)</text>
        <dbReference type="Rhea" id="RHEA:53364"/>
        <dbReference type="Rhea" id="RHEA-COMP:13539"/>
        <dbReference type="Rhea" id="RHEA-COMP:13540"/>
        <dbReference type="ChEBI" id="CHEBI:15378"/>
        <dbReference type="ChEBI" id="CHEBI:57540"/>
        <dbReference type="ChEBI" id="CHEBI:57945"/>
        <dbReference type="ChEBI" id="CHEBI:65315"/>
        <dbReference type="ChEBI" id="CHEBI:74443"/>
        <dbReference type="EC" id="1.3.1.89"/>
    </reaction>
    <physiologicalReaction direction="right-to-left" evidence="17">
        <dbReference type="Rhea" id="RHEA:53366"/>
    </physiologicalReaction>
</comment>
<protein>
    <recommendedName>
        <fullName evidence="4">tRNA-dihydrouridine(47) synthase [NAD(P)(+)]</fullName>
        <ecNumber evidence="3">1.3.1.89</ecNumber>
    </recommendedName>
    <alternativeName>
        <fullName evidence="16">tRNA-dihydrouridine synthase 3</fullName>
    </alternativeName>
</protein>
<keyword evidence="13" id="KW-0521">NADP</keyword>
<dbReference type="GO" id="GO:0008270">
    <property type="term" value="F:zinc ion binding"/>
    <property type="evidence" value="ECO:0007669"/>
    <property type="project" value="UniProtKB-KW"/>
</dbReference>
<feature type="domain" description="DUS-like FMN-binding" evidence="21">
    <location>
        <begin position="35"/>
        <end position="276"/>
    </location>
</feature>
<dbReference type="FunFam" id="3.20.20.70:FF:000067">
    <property type="entry name" value="tRNA-dihydrouridine(47) synthase [NAD(P)(+)]"/>
    <property type="match status" value="1"/>
</dbReference>
<evidence type="ECO:0000256" key="11">
    <source>
        <dbReference type="ARBA" id="ARBA00022771"/>
    </source>
</evidence>
<evidence type="ECO:0000256" key="7">
    <source>
        <dbReference type="ARBA" id="ARBA00022664"/>
    </source>
</evidence>
<evidence type="ECO:0000256" key="20">
    <source>
        <dbReference type="ARBA" id="ARBA00049513"/>
    </source>
</evidence>
<keyword evidence="14" id="KW-0560">Oxidoreductase</keyword>
<dbReference type="InterPro" id="IPR013785">
    <property type="entry name" value="Aldolase_TIM"/>
</dbReference>
<evidence type="ECO:0000256" key="5">
    <source>
        <dbReference type="ARBA" id="ARBA00022630"/>
    </source>
</evidence>
<dbReference type="Gene3D" id="3.20.20.70">
    <property type="entry name" value="Aldolase class I"/>
    <property type="match status" value="1"/>
</dbReference>
<accession>A0A4P9XYP7</accession>
<evidence type="ECO:0000256" key="2">
    <source>
        <dbReference type="ARBA" id="ARBA00005451"/>
    </source>
</evidence>
<reference evidence="23" key="1">
    <citation type="journal article" date="2018" name="Nat. Microbiol.">
        <title>Leveraging single-cell genomics to expand the fungal tree of life.</title>
        <authorList>
            <person name="Ahrendt S.R."/>
            <person name="Quandt C.A."/>
            <person name="Ciobanu D."/>
            <person name="Clum A."/>
            <person name="Salamov A."/>
            <person name="Andreopoulos B."/>
            <person name="Cheng J.F."/>
            <person name="Woyke T."/>
            <person name="Pelin A."/>
            <person name="Henrissat B."/>
            <person name="Reynolds N.K."/>
            <person name="Benny G.L."/>
            <person name="Smith M.E."/>
            <person name="James T.Y."/>
            <person name="Grigoriev I.V."/>
        </authorList>
    </citation>
    <scope>NUCLEOTIDE SEQUENCE [LARGE SCALE GENOMIC DNA]</scope>
    <source>
        <strain evidence="23">RSA 1356</strain>
    </source>
</reference>
<evidence type="ECO:0000256" key="6">
    <source>
        <dbReference type="ARBA" id="ARBA00022643"/>
    </source>
</evidence>
<evidence type="ECO:0000313" key="23">
    <source>
        <dbReference type="Proteomes" id="UP000271241"/>
    </source>
</evidence>
<dbReference type="PANTHER" id="PTHR45846">
    <property type="entry name" value="TRNA-DIHYDROURIDINE(47) SYNTHASE [NAD(P)(+)]-LIKE"/>
    <property type="match status" value="1"/>
</dbReference>
<evidence type="ECO:0000256" key="14">
    <source>
        <dbReference type="ARBA" id="ARBA00023002"/>
    </source>
</evidence>
<dbReference type="EMBL" id="KZ992447">
    <property type="protein sequence ID" value="RKP10560.1"/>
    <property type="molecule type" value="Genomic_DNA"/>
</dbReference>
<keyword evidence="15" id="KW-0520">NAD</keyword>
<sequence length="382" mass="43629">MAASEAAETEFDASPDVPLRVAEKRHIDFRGKTYLAPLTTVGNLPFRRVCKRFGVDITCGEMAMATNLLQGQRTEWALTKRHACEDIFGVQVCGNRPEPLVRLAEVIENQLDVDFVDINLGCPMEMVYKQGSGSGLMETPGKLGRIVRGMNQVLSCPLTVKFRMGVADNKPLAHKLVPRFESWGAALGTLHGRSRQQRYTRLADWEYTRECKQLCTTMPFFGNGDVLSYEEYYRHLEQDGVDGLMIGRGALIKPWIFQEIKERRHWDISSRERLDVMKEFCDYGLEHWGSDTQGVNQTRRFLCEWQSFLHRYIPVGLLEVLPQRINERPPAFRGRDELETLLASPRASDWVRISEMLLGPAPDDFSFIPKHKANAYDNNIEG</sequence>
<dbReference type="CDD" id="cd02801">
    <property type="entry name" value="DUS_like_FMN"/>
    <property type="match status" value="1"/>
</dbReference>
<comment type="similarity">
    <text evidence="2">Belongs to the Dus family. Dus3 subfamily.</text>
</comment>
<keyword evidence="5" id="KW-0285">Flavoprotein</keyword>
<dbReference type="InterPro" id="IPR035587">
    <property type="entry name" value="DUS-like_FMN-bd"/>
</dbReference>
<evidence type="ECO:0000256" key="15">
    <source>
        <dbReference type="ARBA" id="ARBA00023027"/>
    </source>
</evidence>
<organism evidence="22 23">
    <name type="scientific">Thamnocephalis sphaerospora</name>
    <dbReference type="NCBI Taxonomy" id="78915"/>
    <lineage>
        <taxon>Eukaryota</taxon>
        <taxon>Fungi</taxon>
        <taxon>Fungi incertae sedis</taxon>
        <taxon>Zoopagomycota</taxon>
        <taxon>Zoopagomycotina</taxon>
        <taxon>Zoopagomycetes</taxon>
        <taxon>Zoopagales</taxon>
        <taxon>Sigmoideomycetaceae</taxon>
        <taxon>Thamnocephalis</taxon>
    </lineage>
</organism>
<evidence type="ECO:0000256" key="4">
    <source>
        <dbReference type="ARBA" id="ARBA00022143"/>
    </source>
</evidence>
<evidence type="ECO:0000256" key="12">
    <source>
        <dbReference type="ARBA" id="ARBA00022833"/>
    </source>
</evidence>
<dbReference type="OrthoDB" id="259935at2759"/>
<evidence type="ECO:0000256" key="1">
    <source>
        <dbReference type="ARBA" id="ARBA00001917"/>
    </source>
</evidence>
<dbReference type="GO" id="GO:0102265">
    <property type="term" value="F:tRNA-dihydrouridine47 synthase activity"/>
    <property type="evidence" value="ECO:0007669"/>
    <property type="project" value="UniProtKB-EC"/>
</dbReference>
<dbReference type="Pfam" id="PF01207">
    <property type="entry name" value="Dus"/>
    <property type="match status" value="1"/>
</dbReference>
<comment type="cofactor">
    <cofactor evidence="1">
        <name>FMN</name>
        <dbReference type="ChEBI" id="CHEBI:58210"/>
    </cofactor>
</comment>
<keyword evidence="12" id="KW-0862">Zinc</keyword>
<dbReference type="GO" id="GO:0006397">
    <property type="term" value="P:mRNA processing"/>
    <property type="evidence" value="ECO:0007669"/>
    <property type="project" value="UniProtKB-KW"/>
</dbReference>
<evidence type="ECO:0000313" key="22">
    <source>
        <dbReference type="EMBL" id="RKP10560.1"/>
    </source>
</evidence>
<dbReference type="Proteomes" id="UP000271241">
    <property type="component" value="Unassembled WGS sequence"/>
</dbReference>
<proteinExistence type="inferred from homology"/>
<gene>
    <name evidence="22" type="ORF">THASP1DRAFT_12672</name>
</gene>
<dbReference type="PROSITE" id="PS01136">
    <property type="entry name" value="UPF0034"/>
    <property type="match status" value="1"/>
</dbReference>
<evidence type="ECO:0000256" key="10">
    <source>
        <dbReference type="ARBA" id="ARBA00022737"/>
    </source>
</evidence>
<keyword evidence="23" id="KW-1185">Reference proteome</keyword>
<evidence type="ECO:0000256" key="18">
    <source>
        <dbReference type="ARBA" id="ARBA00048342"/>
    </source>
</evidence>
<evidence type="ECO:0000259" key="21">
    <source>
        <dbReference type="Pfam" id="PF01207"/>
    </source>
</evidence>
<dbReference type="PANTHER" id="PTHR45846:SF1">
    <property type="entry name" value="TRNA-DIHYDROURIDINE(47) SYNTHASE [NAD(P)(+)]-LIKE"/>
    <property type="match status" value="1"/>
</dbReference>
<dbReference type="STRING" id="78915.A0A4P9XYP7"/>
<comment type="catalytic activity">
    <reaction evidence="18">
        <text>a 5,6-dihydrouridine in mRNA + NAD(+) = a uridine in mRNA + NADH + H(+)</text>
        <dbReference type="Rhea" id="RHEA:69851"/>
        <dbReference type="Rhea" id="RHEA-COMP:14658"/>
        <dbReference type="Rhea" id="RHEA-COMP:17789"/>
        <dbReference type="ChEBI" id="CHEBI:15378"/>
        <dbReference type="ChEBI" id="CHEBI:57540"/>
        <dbReference type="ChEBI" id="CHEBI:57945"/>
        <dbReference type="ChEBI" id="CHEBI:65315"/>
        <dbReference type="ChEBI" id="CHEBI:74443"/>
    </reaction>
    <physiologicalReaction direction="right-to-left" evidence="18">
        <dbReference type="Rhea" id="RHEA:69853"/>
    </physiologicalReaction>
</comment>
<dbReference type="GO" id="GO:0003723">
    <property type="term" value="F:RNA binding"/>
    <property type="evidence" value="ECO:0007669"/>
    <property type="project" value="TreeGrafter"/>
</dbReference>
<keyword evidence="10" id="KW-0677">Repeat</keyword>
<dbReference type="EC" id="1.3.1.89" evidence="3"/>
<evidence type="ECO:0000256" key="17">
    <source>
        <dbReference type="ARBA" id="ARBA00048266"/>
    </source>
</evidence>
<evidence type="ECO:0000256" key="16">
    <source>
        <dbReference type="ARBA" id="ARBA00031322"/>
    </source>
</evidence>
<name>A0A4P9XYP7_9FUNG</name>
<evidence type="ECO:0000256" key="8">
    <source>
        <dbReference type="ARBA" id="ARBA00022694"/>
    </source>
</evidence>
<keyword evidence="7" id="KW-0507">mRNA processing</keyword>
<evidence type="ECO:0000256" key="13">
    <source>
        <dbReference type="ARBA" id="ARBA00022857"/>
    </source>
</evidence>
<evidence type="ECO:0000256" key="3">
    <source>
        <dbReference type="ARBA" id="ARBA00012376"/>
    </source>
</evidence>
<dbReference type="AlphaFoldDB" id="A0A4P9XYP7"/>
<evidence type="ECO:0000256" key="9">
    <source>
        <dbReference type="ARBA" id="ARBA00022723"/>
    </source>
</evidence>
<dbReference type="GO" id="GO:0050660">
    <property type="term" value="F:flavin adenine dinucleotide binding"/>
    <property type="evidence" value="ECO:0007669"/>
    <property type="project" value="InterPro"/>
</dbReference>
<evidence type="ECO:0000256" key="19">
    <source>
        <dbReference type="ARBA" id="ARBA00049447"/>
    </source>
</evidence>
<dbReference type="InterPro" id="IPR018517">
    <property type="entry name" value="tRNA_hU_synthase_CS"/>
</dbReference>
<keyword evidence="6" id="KW-0288">FMN</keyword>
<comment type="catalytic activity">
    <reaction evidence="19">
        <text>a 5,6-dihydrouridine in mRNA + NADP(+) = a uridine in mRNA + NADPH + H(+)</text>
        <dbReference type="Rhea" id="RHEA:69855"/>
        <dbReference type="Rhea" id="RHEA-COMP:14658"/>
        <dbReference type="Rhea" id="RHEA-COMP:17789"/>
        <dbReference type="ChEBI" id="CHEBI:15378"/>
        <dbReference type="ChEBI" id="CHEBI:57783"/>
        <dbReference type="ChEBI" id="CHEBI:58349"/>
        <dbReference type="ChEBI" id="CHEBI:65315"/>
        <dbReference type="ChEBI" id="CHEBI:74443"/>
    </reaction>
    <physiologicalReaction direction="right-to-left" evidence="19">
        <dbReference type="Rhea" id="RHEA:69857"/>
    </physiologicalReaction>
</comment>
<keyword evidence="9" id="KW-0479">Metal-binding</keyword>
<keyword evidence="8" id="KW-0819">tRNA processing</keyword>
<dbReference type="SUPFAM" id="SSF51395">
    <property type="entry name" value="FMN-linked oxidoreductases"/>
    <property type="match status" value="1"/>
</dbReference>
<keyword evidence="11" id="KW-0863">Zinc-finger</keyword>